<sequence length="2920" mass="333573">MRQYSENKNLQSLLENLITSYETEVNYNPLEIELEAQELTEKDVDALKTFVSDDRKRLFIFKIKENEPVTKQLALHARRAVLNKTAETILKNSSNVPKINPLKYALNSKSPAVRPRIQIQKSILLPKPPSSQKDVHIEQSEHVVSPDLHLVSIDHLELPELVKQLRALGIESLQESAIPIIKEHHYAFRDGIIPNNPPKGFYIDKSKKAFCYTDTPRKHPSPLAPVLKKQDSLVLPSLEEATALLPQLSQQIISVLLDNPYSPNQKNTFLSLLPAYENEIKALLQLRQNDEFIIPFLCKQYVLGGEAHSILLIRLITACLNKKINLEFLETPEVQNALLSTRGIKNLQKLAQLPAEQKEWWNTLVAAHLKYDKNSFDFNVFFEAYTQIFLPRIAEKNLTLPNPCPIKHDGHILVTLNRVLDVIEHAKNPQEQCLSLSNLNWSSTGVHYAMLQKKDAEQLKQVAACMQIETPEDCVTDPERIYLQLINEDLQLKPWLFRYMGQHWKTEIRLSDIQAQLLEIEKLASWTSAQKNQLTFILTCAFSNKDPLNVAQWRDTLSLCISALQPLEQNDRTDLLQEFSRAFKFKPNLSFAQINTLMSQCIEFKTAFPGKRIKDDFITPLVSCLENEGMELFTTLQERIQKTDPAPETNQFSLSAIASFTEMLQKNRQTLPPELIKLLAKLNEANFAQEQIDLLLLAIKAIQDTKGPEFHRAVLSTLSQINISKSQELPKIDRIQSLLETFVNSEEIVIPAECNTPEKQEEWLKALIVDKNLLPGCVLGNGDISKLDDLIVDALADAIKKRSAVFKVDLLKSELQKNLQSRIVPQQLRDKLDKTLMPLFDTVNDLFSELQKPNPQFSEALEKFKTFEEEKPKLLEETYGLSILGIEVKTQGEYILSFLLTGERKETDKTTGSGFAAVLGPVHNLLVSQMRAFFENPKHKQSVKDLDLNTCLGWMAKFNETLSLTFFFKEELIQKKVLPALKKTLHQLNTQDPDFERSILDEAAIIDENAPSHIALQNYKNKIESIANYLNLLIDINSHHPQQFNKIYKQLSTGALTRLNYAQKHILAGKLIKDSSEKLDLYLKLTTQALEENPAADDTAIERAINGLVDLFRIADLEPETETMFFKMSLAHNLRNASPFPLAALNKFKKSNLPEEIKSSIIKKIIQFLVGLSGTNSELVHGLIQQTQLFLTENQDQAELCIALLNRVSHKKPDQDLTTYPLILQQLAQIDPENRVKIATILCGLANNKKDSTVNLPALLELTQGLGRRPSVEVDRVLKLFATKPYPNTQSLNLALGAHDSEKIRAYCLSFDTNPFAKAGEQRDLAKQFATDRIKDALLSLQDLLHETDFPHALQMQLAKQLTYIETLGYTDPLNPNNFTGLKKLTACSRHDLKERACTLLQQLRSKAINQEQVEETYLELLAYLREIYFRTTGLFPNTTQMLVLLLALKDPSSNLLMRIKTGEGKSINTPMLSVLQWAQGGTVVQWTANPTLLIRDYENSCEPFFSFLGIRSALIQSNTPTKNFIHEGINCSTVEDMASFHLAAKIDGNEDLLKPKGPVHIVLDECDDALLDQLTLYKLVAEAEAAHGDNPAQWIYPIAYQFVKLPAFRKTNPAWDEDEDLDQFRIFLSKQINEQFNGDVDKQNYLMASSNTQLKQWIHASCIAATLVENKHFIMQPVKEKDETGHDTIKKIACVPLIRSTPKLGSIFTEEVQQALQARLKAERKDQAQYIFIDPVPSVLASQSAQGLIKFFQKTLGRLLGISATPGDKLELESLATSLGIQAVSVAPHAGDKRINHDPIFTFDREGTIKAIHETFNKIKCPVTKVNLEIKNPNEEIQTHEQQQKLFEERREAIQEWSYTQTQPILIVSEDFDEAQAIGNSLKEYEKQGFIIQVITGKESPEQLEKLIEQAGKVNTITVGTAMLAKGIDINPGNHPKGLFVIQTYPDTERMTTQIGGRAARNGKPGEWLPIYQVKPPQNLLDQFLYYVFPWTRQRINEQSVEVVRTKIKLQATVDRIYTQAIDEAQQILIQQIEAWESLICELYPDKLQIKFELYQWREALLSELTRSQDTNVTESSLTESIEQFKKSACRLWGTALEEKWAAKAEKAPHMSYEQGLRLKFLKQLDFSQELNIQTKLQQKGKQFSAGAKALMYQNLETIIADKAGAVLEYTKPSDQTKKSLELAQSKQVLPYLVGAFCTVCPEAIKTLFPKNTSQNGSFVPEIIRKAINKLIEQKNRVWRSEEKQEVTESIIQFYQKKLMEADDEPVKLLSKVKPLILSYCSQLNNFSLVEQFKVQGMVLSFSTLYRNLGLPEDESLNTLKKTYDEEIMKKLAKYLIDEFDWVQKKPEPFHAYFERTVAKNAALEIYNLAKELDNVPQDKDKIQELYSALERHKAVLKDKYLFSISHSSPRNVINDALDAIDSLNNIPHCDLDFRKNCHDKIVAEHQINAFRNCLGNTSPYFFKTVDPTWTHLKETLLKMSRQSKDNPSHVVHELYEAIERFSSYNAYQPYLKQLNALKKQLAYSIGELGKSDGLHQDVQESLFAQKQNRFANLLKVNPEHVRIQNGTDGIQSYIELQIEDEPLQQGFTGYESSFLKRVEAERNELRRVKTVFEENKNNLLNLSDAKAIETLPERKRPEFERLFKLKELLNLDWNHLIIDHNDFPELIRKKLEHADELKHLNWKVSPVNLHQLRGLLGKEPDGSFTALLDEQSKLKRNLEGIRSKITDIQEQIELQEKEKSDTQHLIKTAQDRMQESNCPSWEWYMLKAKNHFLEKNVQSFEKHLETLSITLSEFQGEETECMDAISDNDDLLDGKRIEFISGLFEQIKHHMAAHLVEEAKQHVAMIDKELQETEPAINKIADEEIKKSRYQTRRFFKTSELLRYEALLTHEQEMICGNKGPIGEFELEDVKSAAVSTF</sequence>
<dbReference type="Pfam" id="PF07517">
    <property type="entry name" value="SecA_DEAD"/>
    <property type="match status" value="1"/>
</dbReference>
<dbReference type="PANTHER" id="PTHR30612">
    <property type="entry name" value="SECA INNER MEMBRANE COMPONENT OF SEC PROTEIN SECRETION SYSTEM"/>
    <property type="match status" value="1"/>
</dbReference>
<keyword evidence="1" id="KW-1003">Cell membrane</keyword>
<dbReference type="Gene3D" id="3.40.50.300">
    <property type="entry name" value="P-loop containing nucleotide triphosphate hydrolases"/>
    <property type="match status" value="2"/>
</dbReference>
<feature type="coiled-coil region" evidence="4">
    <location>
        <begin position="2713"/>
        <end position="2754"/>
    </location>
</feature>
<dbReference type="GO" id="GO:0005524">
    <property type="term" value="F:ATP binding"/>
    <property type="evidence" value="ECO:0007669"/>
    <property type="project" value="InterPro"/>
</dbReference>
<dbReference type="RefSeq" id="WP_058387786.1">
    <property type="nucleotide sequence ID" value="NZ_LNXW01000013.1"/>
</dbReference>
<dbReference type="STRING" id="28084.Lche_1911"/>
<keyword evidence="1" id="KW-0472">Membrane</keyword>
<gene>
    <name evidence="6" type="ORF">Lche_1911</name>
</gene>
<dbReference type="InterPro" id="IPR011115">
    <property type="entry name" value="SecA_DEAD"/>
</dbReference>
<dbReference type="SUPFAM" id="SSF52540">
    <property type="entry name" value="P-loop containing nucleoside triphosphate hydrolases"/>
    <property type="match status" value="1"/>
</dbReference>
<name>A0A0W0S8T6_9GAMM</name>
<evidence type="ECO:0000256" key="1">
    <source>
        <dbReference type="ARBA" id="ARBA00022475"/>
    </source>
</evidence>
<dbReference type="GO" id="GO:0006886">
    <property type="term" value="P:intracellular protein transport"/>
    <property type="evidence" value="ECO:0007669"/>
    <property type="project" value="InterPro"/>
</dbReference>
<evidence type="ECO:0000256" key="4">
    <source>
        <dbReference type="SAM" id="Coils"/>
    </source>
</evidence>
<evidence type="ECO:0000313" key="6">
    <source>
        <dbReference type="EMBL" id="KTC79891.1"/>
    </source>
</evidence>
<reference evidence="6 7" key="1">
    <citation type="submission" date="2015-11" db="EMBL/GenBank/DDBJ databases">
        <title>Genomic analysis of 38 Legionella species identifies large and diverse effector repertoires.</title>
        <authorList>
            <person name="Burstein D."/>
            <person name="Amaro F."/>
            <person name="Zusman T."/>
            <person name="Lifshitz Z."/>
            <person name="Cohen O."/>
            <person name="Gilbert J.A."/>
            <person name="Pupko T."/>
            <person name="Shuman H.A."/>
            <person name="Segal G."/>
        </authorList>
    </citation>
    <scope>NUCLEOTIDE SEQUENCE [LARGE SCALE GENOMIC DNA]</scope>
    <source>
        <strain evidence="6 7">ORW</strain>
    </source>
</reference>
<protein>
    <submittedName>
        <fullName evidence="6">Coiled-coil protein</fullName>
    </submittedName>
</protein>
<keyword evidence="2" id="KW-0653">Protein transport</keyword>
<proteinExistence type="predicted"/>
<organism evidence="6 7">
    <name type="scientific">Legionella cherrii</name>
    <dbReference type="NCBI Taxonomy" id="28084"/>
    <lineage>
        <taxon>Bacteria</taxon>
        <taxon>Pseudomonadati</taxon>
        <taxon>Pseudomonadota</taxon>
        <taxon>Gammaproteobacteria</taxon>
        <taxon>Legionellales</taxon>
        <taxon>Legionellaceae</taxon>
        <taxon>Legionella</taxon>
    </lineage>
</organism>
<evidence type="ECO:0000259" key="5">
    <source>
        <dbReference type="PROSITE" id="PS51196"/>
    </source>
</evidence>
<evidence type="ECO:0000256" key="2">
    <source>
        <dbReference type="ARBA" id="ARBA00022927"/>
    </source>
</evidence>
<dbReference type="GO" id="GO:0016020">
    <property type="term" value="C:membrane"/>
    <property type="evidence" value="ECO:0007669"/>
    <property type="project" value="InterPro"/>
</dbReference>
<dbReference type="PANTHER" id="PTHR30612:SF0">
    <property type="entry name" value="CHLOROPLAST PROTEIN-TRANSPORTING ATPASE"/>
    <property type="match status" value="1"/>
</dbReference>
<dbReference type="PROSITE" id="PS51196">
    <property type="entry name" value="SECA_MOTOR_DEAD"/>
    <property type="match status" value="1"/>
</dbReference>
<dbReference type="InterPro" id="IPR000185">
    <property type="entry name" value="SecA"/>
</dbReference>
<evidence type="ECO:0000256" key="3">
    <source>
        <dbReference type="ARBA" id="ARBA00023010"/>
    </source>
</evidence>
<dbReference type="InterPro" id="IPR014018">
    <property type="entry name" value="SecA_motor_DEAD"/>
</dbReference>
<feature type="domain" description="SecA family profile" evidence="5">
    <location>
        <begin position="1353"/>
        <end position="2006"/>
    </location>
</feature>
<dbReference type="InterPro" id="IPR027417">
    <property type="entry name" value="P-loop_NTPase"/>
</dbReference>
<dbReference type="GO" id="GO:0006605">
    <property type="term" value="P:protein targeting"/>
    <property type="evidence" value="ECO:0007669"/>
    <property type="project" value="InterPro"/>
</dbReference>
<dbReference type="Proteomes" id="UP000054921">
    <property type="component" value="Unassembled WGS sequence"/>
</dbReference>
<dbReference type="PATRIC" id="fig|28084.5.peg.2074"/>
<keyword evidence="3" id="KW-0811">Translocation</keyword>
<keyword evidence="4" id="KW-0175">Coiled coil</keyword>
<dbReference type="EMBL" id="LNXW01000013">
    <property type="protein sequence ID" value="KTC79891.1"/>
    <property type="molecule type" value="Genomic_DNA"/>
</dbReference>
<dbReference type="OrthoDB" id="5652367at2"/>
<comment type="caution">
    <text evidence="6">The sequence shown here is derived from an EMBL/GenBank/DDBJ whole genome shotgun (WGS) entry which is preliminary data.</text>
</comment>
<evidence type="ECO:0000313" key="7">
    <source>
        <dbReference type="Proteomes" id="UP000054921"/>
    </source>
</evidence>
<dbReference type="GO" id="GO:0017038">
    <property type="term" value="P:protein import"/>
    <property type="evidence" value="ECO:0007669"/>
    <property type="project" value="InterPro"/>
</dbReference>
<accession>A0A0W0S8T6</accession>
<keyword evidence="2" id="KW-0813">Transport</keyword>